<dbReference type="PANTHER" id="PTHR13947:SF37">
    <property type="entry name" value="LD18367P"/>
    <property type="match status" value="1"/>
</dbReference>
<evidence type="ECO:0000256" key="1">
    <source>
        <dbReference type="ARBA" id="ARBA00022679"/>
    </source>
</evidence>
<dbReference type="CDD" id="cd04301">
    <property type="entry name" value="NAT_SF"/>
    <property type="match status" value="1"/>
</dbReference>
<dbReference type="Pfam" id="PF00583">
    <property type="entry name" value="Acetyltransf_1"/>
    <property type="match status" value="1"/>
</dbReference>
<gene>
    <name evidence="3" type="ORF">DVR12_27185</name>
</gene>
<dbReference type="RefSeq" id="WP_116978977.1">
    <property type="nucleotide sequence ID" value="NZ_QPMM01000020.1"/>
</dbReference>
<evidence type="ECO:0000313" key="4">
    <source>
        <dbReference type="Proteomes" id="UP000260644"/>
    </source>
</evidence>
<dbReference type="InterPro" id="IPR050769">
    <property type="entry name" value="NAT_camello-type"/>
</dbReference>
<dbReference type="PANTHER" id="PTHR13947">
    <property type="entry name" value="GNAT FAMILY N-ACETYLTRANSFERASE"/>
    <property type="match status" value="1"/>
</dbReference>
<dbReference type="Gene3D" id="3.40.630.30">
    <property type="match status" value="1"/>
</dbReference>
<dbReference type="GO" id="GO:0008080">
    <property type="term" value="F:N-acetyltransferase activity"/>
    <property type="evidence" value="ECO:0007669"/>
    <property type="project" value="InterPro"/>
</dbReference>
<dbReference type="AlphaFoldDB" id="A0A3E1Y241"/>
<dbReference type="PROSITE" id="PS51186">
    <property type="entry name" value="GNAT"/>
    <property type="match status" value="1"/>
</dbReference>
<dbReference type="InterPro" id="IPR000182">
    <property type="entry name" value="GNAT_dom"/>
</dbReference>
<sequence length="237" mass="26868">MSEIEPYKRRDWDSNFLGYEVYSTNEAVRTATEICEILTDLKSKARLVYVSHSEPLDIKQTMGSFNGILADIKLTYAKKINPPSSISPDIKSYTASTASDRLIQLGLASGIYSRFRTDPKIGIDKYEAIYREWIVKSVSRIIASEVLVYELGGELTGMVTLGEKNNCADIGLIAVAENYRSHGIGRALMQAAENWGYLQGYTNIQVVTQRANIPACRLYEKNGYELIKEEYFYHFWL</sequence>
<dbReference type="InterPro" id="IPR016181">
    <property type="entry name" value="Acyl_CoA_acyltransferase"/>
</dbReference>
<dbReference type="Proteomes" id="UP000260644">
    <property type="component" value="Unassembled WGS sequence"/>
</dbReference>
<name>A0A3E1Y241_9BACT</name>
<dbReference type="SUPFAM" id="SSF55729">
    <property type="entry name" value="Acyl-CoA N-acyltransferases (Nat)"/>
    <property type="match status" value="1"/>
</dbReference>
<comment type="caution">
    <text evidence="3">The sequence shown here is derived from an EMBL/GenBank/DDBJ whole genome shotgun (WGS) entry which is preliminary data.</text>
</comment>
<keyword evidence="4" id="KW-1185">Reference proteome</keyword>
<evidence type="ECO:0000259" key="2">
    <source>
        <dbReference type="PROSITE" id="PS51186"/>
    </source>
</evidence>
<proteinExistence type="predicted"/>
<reference evidence="3 4" key="1">
    <citation type="submission" date="2018-07" db="EMBL/GenBank/DDBJ databases">
        <title>Chitinophaga K2CV101002-2 sp. nov., isolated from a monsoon evergreen broad-leaved forest soil.</title>
        <authorList>
            <person name="Lv Y."/>
        </authorList>
    </citation>
    <scope>NUCLEOTIDE SEQUENCE [LARGE SCALE GENOMIC DNA]</scope>
    <source>
        <strain evidence="3 4">GDMCC 1.1288</strain>
    </source>
</reference>
<organism evidence="3 4">
    <name type="scientific">Chitinophaga silvatica</name>
    <dbReference type="NCBI Taxonomy" id="2282649"/>
    <lineage>
        <taxon>Bacteria</taxon>
        <taxon>Pseudomonadati</taxon>
        <taxon>Bacteroidota</taxon>
        <taxon>Chitinophagia</taxon>
        <taxon>Chitinophagales</taxon>
        <taxon>Chitinophagaceae</taxon>
        <taxon>Chitinophaga</taxon>
    </lineage>
</organism>
<evidence type="ECO:0000313" key="3">
    <source>
        <dbReference type="EMBL" id="RFS18731.1"/>
    </source>
</evidence>
<dbReference type="OrthoDB" id="1342666at2"/>
<feature type="domain" description="N-acetyltransferase" evidence="2">
    <location>
        <begin position="88"/>
        <end position="237"/>
    </location>
</feature>
<protein>
    <submittedName>
        <fullName evidence="3">GNAT family N-acetyltransferase</fullName>
    </submittedName>
</protein>
<accession>A0A3E1Y241</accession>
<keyword evidence="1 3" id="KW-0808">Transferase</keyword>
<dbReference type="EMBL" id="QPMM01000020">
    <property type="protein sequence ID" value="RFS18731.1"/>
    <property type="molecule type" value="Genomic_DNA"/>
</dbReference>